<name>A0AAV3XNW9_9CYAN</name>
<dbReference type="RefSeq" id="WP_226590952.1">
    <property type="nucleotide sequence ID" value="NZ_BLAY01000184.1"/>
</dbReference>
<organism evidence="1 2">
    <name type="scientific">Microseira wollei NIES-4236</name>
    <dbReference type="NCBI Taxonomy" id="2530354"/>
    <lineage>
        <taxon>Bacteria</taxon>
        <taxon>Bacillati</taxon>
        <taxon>Cyanobacteriota</taxon>
        <taxon>Cyanophyceae</taxon>
        <taxon>Oscillatoriophycideae</taxon>
        <taxon>Aerosakkonematales</taxon>
        <taxon>Aerosakkonemataceae</taxon>
        <taxon>Microseira</taxon>
    </lineage>
</organism>
<dbReference type="Gene3D" id="1.10.10.10">
    <property type="entry name" value="Winged helix-like DNA-binding domain superfamily/Winged helix DNA-binding domain"/>
    <property type="match status" value="1"/>
</dbReference>
<evidence type="ECO:0008006" key="3">
    <source>
        <dbReference type="Google" id="ProtNLM"/>
    </source>
</evidence>
<dbReference type="EMBL" id="BLAY01000184">
    <property type="protein sequence ID" value="GET42825.1"/>
    <property type="molecule type" value="Genomic_DNA"/>
</dbReference>
<protein>
    <recommendedName>
        <fullName evidence="3">Antitoxin</fullName>
    </recommendedName>
</protein>
<accession>A0AAV3XNW9</accession>
<proteinExistence type="predicted"/>
<dbReference type="SUPFAM" id="SSF46689">
    <property type="entry name" value="Homeodomain-like"/>
    <property type="match status" value="1"/>
</dbReference>
<dbReference type="AlphaFoldDB" id="A0AAV3XNW9"/>
<dbReference type="Pfam" id="PF04255">
    <property type="entry name" value="DUF433"/>
    <property type="match status" value="1"/>
</dbReference>
<sequence>MENWQESISIDPKVCHGKPCIKGTRIMVSVILDNLAEGLTPEQIVAEYPPLTLANVLAAIAYAAALAREEELLPLR</sequence>
<evidence type="ECO:0000313" key="1">
    <source>
        <dbReference type="EMBL" id="GET42825.1"/>
    </source>
</evidence>
<dbReference type="InterPro" id="IPR036388">
    <property type="entry name" value="WH-like_DNA-bd_sf"/>
</dbReference>
<dbReference type="InterPro" id="IPR009057">
    <property type="entry name" value="Homeodomain-like_sf"/>
</dbReference>
<gene>
    <name evidence="1" type="ORF">MiSe_76430</name>
</gene>
<dbReference type="PANTHER" id="PTHR34849">
    <property type="entry name" value="SSL5025 PROTEIN"/>
    <property type="match status" value="1"/>
</dbReference>
<dbReference type="InterPro" id="IPR007367">
    <property type="entry name" value="DUF433"/>
</dbReference>
<dbReference type="PANTHER" id="PTHR34849:SF3">
    <property type="entry name" value="SSR2962 PROTEIN"/>
    <property type="match status" value="1"/>
</dbReference>
<comment type="caution">
    <text evidence="1">The sequence shown here is derived from an EMBL/GenBank/DDBJ whole genome shotgun (WGS) entry which is preliminary data.</text>
</comment>
<reference evidence="1" key="1">
    <citation type="submission" date="2019-10" db="EMBL/GenBank/DDBJ databases">
        <title>Draft genome sequece of Microseira wollei NIES-4236.</title>
        <authorList>
            <person name="Yamaguchi H."/>
            <person name="Suzuki S."/>
            <person name="Kawachi M."/>
        </authorList>
    </citation>
    <scope>NUCLEOTIDE SEQUENCE</scope>
    <source>
        <strain evidence="1">NIES-4236</strain>
    </source>
</reference>
<keyword evidence="2" id="KW-1185">Reference proteome</keyword>
<evidence type="ECO:0000313" key="2">
    <source>
        <dbReference type="Proteomes" id="UP001050975"/>
    </source>
</evidence>
<dbReference type="Proteomes" id="UP001050975">
    <property type="component" value="Unassembled WGS sequence"/>
</dbReference>